<keyword evidence="7" id="KW-0378">Hydrolase</keyword>
<dbReference type="GO" id="GO:0005524">
    <property type="term" value="F:ATP binding"/>
    <property type="evidence" value="ECO:0007669"/>
    <property type="project" value="UniProtKB-KW"/>
</dbReference>
<dbReference type="InterPro" id="IPR050683">
    <property type="entry name" value="Bact_Polysacc_Export_ATP-bd"/>
</dbReference>
<dbReference type="InterPro" id="IPR003439">
    <property type="entry name" value="ABC_transporter-like_ATP-bd"/>
</dbReference>
<evidence type="ECO:0000256" key="3">
    <source>
        <dbReference type="ARBA" id="ARBA00022741"/>
    </source>
</evidence>
<dbReference type="InterPro" id="IPR027417">
    <property type="entry name" value="P-loop_NTPase"/>
</dbReference>
<keyword evidence="3" id="KW-0547">Nucleotide-binding</keyword>
<dbReference type="RefSeq" id="WP_306753933.1">
    <property type="nucleotide sequence ID" value="NZ_CYYW01000003.1"/>
</dbReference>
<dbReference type="InterPro" id="IPR003593">
    <property type="entry name" value="AAA+_ATPase"/>
</dbReference>
<accession>A0A173Y0Z7</accession>
<dbReference type="PROSITE" id="PS50893">
    <property type="entry name" value="ABC_TRANSPORTER_2"/>
    <property type="match status" value="1"/>
</dbReference>
<keyword evidence="2" id="KW-0813">Transport</keyword>
<keyword evidence="5" id="KW-1133">Transmembrane helix</keyword>
<protein>
    <submittedName>
        <fullName evidence="7">Teichoic acids export ATP-binding protein TagH</fullName>
        <ecNumber evidence="7">3.6.3.40</ecNumber>
    </submittedName>
</protein>
<dbReference type="AlphaFoldDB" id="A0A173Y0Z7"/>
<keyword evidence="5" id="KW-0812">Transmembrane</keyword>
<dbReference type="EMBL" id="CYYW01000003">
    <property type="protein sequence ID" value="CUN56926.1"/>
    <property type="molecule type" value="Genomic_DNA"/>
</dbReference>
<dbReference type="CDD" id="cd03220">
    <property type="entry name" value="ABC_KpsT_Wzt"/>
    <property type="match status" value="1"/>
</dbReference>
<evidence type="ECO:0000256" key="2">
    <source>
        <dbReference type="ARBA" id="ARBA00022448"/>
    </source>
</evidence>
<dbReference type="SUPFAM" id="SSF49384">
    <property type="entry name" value="Carbohydrate-binding domain"/>
    <property type="match status" value="1"/>
</dbReference>
<dbReference type="EC" id="3.6.3.40" evidence="7"/>
<dbReference type="PANTHER" id="PTHR46743:SF2">
    <property type="entry name" value="TEICHOIC ACIDS EXPORT ATP-BINDING PROTEIN TAGH"/>
    <property type="match status" value="1"/>
</dbReference>
<dbReference type="Pfam" id="PF00005">
    <property type="entry name" value="ABC_tran"/>
    <property type="match status" value="1"/>
</dbReference>
<keyword evidence="5" id="KW-0472">Membrane</keyword>
<reference evidence="7 8" key="1">
    <citation type="submission" date="2015-09" db="EMBL/GenBank/DDBJ databases">
        <authorList>
            <consortium name="Pathogen Informatics"/>
        </authorList>
    </citation>
    <scope>NUCLEOTIDE SEQUENCE [LARGE SCALE GENOMIC DNA]</scope>
    <source>
        <strain evidence="7 8">2789STDY5608860</strain>
    </source>
</reference>
<dbReference type="GO" id="GO:0030246">
    <property type="term" value="F:carbohydrate binding"/>
    <property type="evidence" value="ECO:0007669"/>
    <property type="project" value="InterPro"/>
</dbReference>
<dbReference type="GO" id="GO:0016887">
    <property type="term" value="F:ATP hydrolysis activity"/>
    <property type="evidence" value="ECO:0007669"/>
    <property type="project" value="InterPro"/>
</dbReference>
<proteinExistence type="inferred from homology"/>
<comment type="similarity">
    <text evidence="1">Belongs to the ABC transporter superfamily.</text>
</comment>
<dbReference type="SUPFAM" id="SSF52540">
    <property type="entry name" value="P-loop containing nucleoside triphosphate hydrolases"/>
    <property type="match status" value="1"/>
</dbReference>
<dbReference type="PANTHER" id="PTHR46743">
    <property type="entry name" value="TEICHOIC ACIDS EXPORT ATP-BINDING PROTEIN TAGH"/>
    <property type="match status" value="1"/>
</dbReference>
<dbReference type="InterPro" id="IPR008965">
    <property type="entry name" value="CBM2/CBM3_carb-bd_dom_sf"/>
</dbReference>
<feature type="domain" description="ABC transporter" evidence="6">
    <location>
        <begin position="396"/>
        <end position="637"/>
    </location>
</feature>
<evidence type="ECO:0000256" key="1">
    <source>
        <dbReference type="ARBA" id="ARBA00005417"/>
    </source>
</evidence>
<evidence type="ECO:0000259" key="6">
    <source>
        <dbReference type="PROSITE" id="PS50893"/>
    </source>
</evidence>
<dbReference type="GO" id="GO:0016020">
    <property type="term" value="C:membrane"/>
    <property type="evidence" value="ECO:0007669"/>
    <property type="project" value="InterPro"/>
</dbReference>
<name>A0A173Y0Z7_9FIRM</name>
<dbReference type="GO" id="GO:0140359">
    <property type="term" value="F:ABC-type transporter activity"/>
    <property type="evidence" value="ECO:0007669"/>
    <property type="project" value="InterPro"/>
</dbReference>
<dbReference type="Gene3D" id="3.40.50.300">
    <property type="entry name" value="P-loop containing nucleotide triphosphate hydrolases"/>
    <property type="match status" value="1"/>
</dbReference>
<gene>
    <name evidence="7" type="primary">tagH</name>
    <name evidence="7" type="ORF">ERS852417_00564</name>
</gene>
<evidence type="ECO:0000313" key="7">
    <source>
        <dbReference type="EMBL" id="CUN56926.1"/>
    </source>
</evidence>
<organism evidence="7 8">
    <name type="scientific">Agathobacter rectalis</name>
    <dbReference type="NCBI Taxonomy" id="39491"/>
    <lineage>
        <taxon>Bacteria</taxon>
        <taxon>Bacillati</taxon>
        <taxon>Bacillota</taxon>
        <taxon>Clostridia</taxon>
        <taxon>Lachnospirales</taxon>
        <taxon>Lachnospiraceae</taxon>
        <taxon>Agathobacter</taxon>
    </lineage>
</organism>
<dbReference type="InterPro" id="IPR015860">
    <property type="entry name" value="ABC_transpr_TagH-like"/>
</dbReference>
<evidence type="ECO:0000256" key="5">
    <source>
        <dbReference type="SAM" id="Phobius"/>
    </source>
</evidence>
<evidence type="ECO:0000256" key="4">
    <source>
        <dbReference type="ARBA" id="ARBA00022840"/>
    </source>
</evidence>
<dbReference type="Proteomes" id="UP000095384">
    <property type="component" value="Unassembled WGS sequence"/>
</dbReference>
<evidence type="ECO:0000313" key="8">
    <source>
        <dbReference type="Proteomes" id="UP000095384"/>
    </source>
</evidence>
<dbReference type="SMART" id="SM00382">
    <property type="entry name" value="AAA"/>
    <property type="match status" value="1"/>
</dbReference>
<feature type="transmembrane region" description="Helical" evidence="5">
    <location>
        <begin position="326"/>
        <end position="348"/>
    </location>
</feature>
<sequence length="637" mass="71262">MRKIVLNKIVYAVAVMCMVITILYCPTDVYAATGSVTFGSESYEARDNSQFQVGVYLKTESKMGSYHVEVEYDKSRMEYTGGAESESNGVITLEGIGVSDQIKYMLSFKTISGGDAYIKVKNAYIYTSDANSTEQFDMTELDEAGITIEGEDTGTPRTEEPTEYVGPFETDIPHLEPSIKLNDTDYYVVDSNQYVPESVSWKYVLVPGKLGDMDVTFYSNEAQDIFFLSLVDSNGETHLYSYSNSQKQLYECNFYNTGNTIYYYTSPYASDSWPEGLTEDVIKKQNICYALRSDGESGFYKVEADKLTLWNVDENIADAKPMTGKLIFIMIIAIITGLALIVLVYFWGREVGRARRKKKNSKKKRVIVSNDIKQIKNDDVEKTENHLNEKGEEPIISVQDVTMKFKISNSSASGMKDFLIQKLKHQINYRELYALDHVSFDVYKGEVVGIIGTNGSGKSTMLRIVSGALNPSGGKVVVDRRKVQLLTLGTGFDMELTARENIYLNGAIIGYSKKFIDEHFDEIIDFAELQDFVDEKVKNFSSGMVSRLGFAIATAGDAAEILILDEVLSVGDEFFRKKSLARVKEMIHGGSTVLMVSHGMGTILDNCSKVVWIEKGKLQMVGDPKTVCAAYRKQQNV</sequence>
<keyword evidence="4 7" id="KW-0067">ATP-binding</keyword>